<evidence type="ECO:0000256" key="8">
    <source>
        <dbReference type="ARBA" id="ARBA00029731"/>
    </source>
</evidence>
<dbReference type="FunFam" id="3.40.50.800:FF:000005">
    <property type="entry name" value="bifunctional glutamate/proline--tRNA ligase"/>
    <property type="match status" value="1"/>
</dbReference>
<dbReference type="InterPro" id="IPR004499">
    <property type="entry name" value="Pro-tRNA-ligase_IIa_arc-type"/>
</dbReference>
<dbReference type="InterPro" id="IPR002316">
    <property type="entry name" value="Pro-tRNA-ligase_IIa"/>
</dbReference>
<dbReference type="PRINTS" id="PR01046">
    <property type="entry name" value="TRNASYNTHPRO"/>
</dbReference>
<keyword evidence="7" id="KW-0030">Aminoacyl-tRNA synthetase</keyword>
<dbReference type="Gene3D" id="3.30.930.10">
    <property type="entry name" value="Bira Bifunctional Protein, Domain 2"/>
    <property type="match status" value="1"/>
</dbReference>
<comment type="caution">
    <text evidence="12">The sequence shown here is derived from an EMBL/GenBank/DDBJ whole genome shotgun (WGS) entry which is preliminary data.</text>
</comment>
<dbReference type="InterPro" id="IPR036754">
    <property type="entry name" value="YbaK/aa-tRNA-synt-asso_dom_sf"/>
</dbReference>
<evidence type="ECO:0000256" key="3">
    <source>
        <dbReference type="ARBA" id="ARBA00022598"/>
    </source>
</evidence>
<dbReference type="PROSITE" id="PS50862">
    <property type="entry name" value="AA_TRNA_LIGASE_II"/>
    <property type="match status" value="1"/>
</dbReference>
<proteinExistence type="inferred from homology"/>
<evidence type="ECO:0000256" key="5">
    <source>
        <dbReference type="ARBA" id="ARBA00022840"/>
    </source>
</evidence>
<comment type="catalytic activity">
    <reaction evidence="9">
        <text>tRNA(Pro) + L-proline + ATP = L-prolyl-tRNA(Pro) + AMP + diphosphate</text>
        <dbReference type="Rhea" id="RHEA:14305"/>
        <dbReference type="Rhea" id="RHEA-COMP:9700"/>
        <dbReference type="Rhea" id="RHEA-COMP:9702"/>
        <dbReference type="ChEBI" id="CHEBI:30616"/>
        <dbReference type="ChEBI" id="CHEBI:33019"/>
        <dbReference type="ChEBI" id="CHEBI:60039"/>
        <dbReference type="ChEBI" id="CHEBI:78442"/>
        <dbReference type="ChEBI" id="CHEBI:78532"/>
        <dbReference type="ChEBI" id="CHEBI:456215"/>
        <dbReference type="EC" id="6.1.1.15"/>
    </reaction>
</comment>
<evidence type="ECO:0000256" key="6">
    <source>
        <dbReference type="ARBA" id="ARBA00022917"/>
    </source>
</evidence>
<dbReference type="InterPro" id="IPR017449">
    <property type="entry name" value="Pro-tRNA_synth_II"/>
</dbReference>
<dbReference type="SUPFAM" id="SSF52954">
    <property type="entry name" value="Class II aaRS ABD-related"/>
    <property type="match status" value="1"/>
</dbReference>
<dbReference type="AlphaFoldDB" id="A0A9W7ZSR4"/>
<dbReference type="CDD" id="cd00862">
    <property type="entry name" value="ProRS_anticodon_zinc"/>
    <property type="match status" value="1"/>
</dbReference>
<dbReference type="Gene3D" id="3.90.960.10">
    <property type="entry name" value="YbaK/aminoacyl-tRNA synthetase-associated domain"/>
    <property type="match status" value="1"/>
</dbReference>
<dbReference type="GO" id="GO:0006433">
    <property type="term" value="P:prolyl-tRNA aminoacylation"/>
    <property type="evidence" value="ECO:0007669"/>
    <property type="project" value="InterPro"/>
</dbReference>
<dbReference type="CDD" id="cd00778">
    <property type="entry name" value="ProRS_core_arch_euk"/>
    <property type="match status" value="1"/>
</dbReference>
<organism evidence="12 13">
    <name type="scientific">Mycoemilia scoparia</name>
    <dbReference type="NCBI Taxonomy" id="417184"/>
    <lineage>
        <taxon>Eukaryota</taxon>
        <taxon>Fungi</taxon>
        <taxon>Fungi incertae sedis</taxon>
        <taxon>Zoopagomycota</taxon>
        <taxon>Kickxellomycotina</taxon>
        <taxon>Kickxellomycetes</taxon>
        <taxon>Kickxellales</taxon>
        <taxon>Kickxellaceae</taxon>
        <taxon>Mycoemilia</taxon>
    </lineage>
</organism>
<dbReference type="PANTHER" id="PTHR43382">
    <property type="entry name" value="PROLYL-TRNA SYNTHETASE"/>
    <property type="match status" value="1"/>
</dbReference>
<dbReference type="NCBIfam" id="TIGR00408">
    <property type="entry name" value="proS_fam_I"/>
    <property type="match status" value="1"/>
</dbReference>
<evidence type="ECO:0000256" key="7">
    <source>
        <dbReference type="ARBA" id="ARBA00023146"/>
    </source>
</evidence>
<dbReference type="InterPro" id="IPR036621">
    <property type="entry name" value="Anticodon-bd_dom_sf"/>
</dbReference>
<dbReference type="InterPro" id="IPR007214">
    <property type="entry name" value="YbaK/aa-tRNA-synth-assoc-dom"/>
</dbReference>
<keyword evidence="5" id="KW-0067">ATP-binding</keyword>
<reference evidence="12" key="1">
    <citation type="submission" date="2022-07" db="EMBL/GenBank/DDBJ databases">
        <title>Phylogenomic reconstructions and comparative analyses of Kickxellomycotina fungi.</title>
        <authorList>
            <person name="Reynolds N.K."/>
            <person name="Stajich J.E."/>
            <person name="Barry K."/>
            <person name="Grigoriev I.V."/>
            <person name="Crous P."/>
            <person name="Smith M.E."/>
        </authorList>
    </citation>
    <scope>NUCLEOTIDE SEQUENCE</scope>
    <source>
        <strain evidence="12">NBRC 100468</strain>
    </source>
</reference>
<dbReference type="GO" id="GO:0002161">
    <property type="term" value="F:aminoacyl-tRNA deacylase activity"/>
    <property type="evidence" value="ECO:0007669"/>
    <property type="project" value="InterPro"/>
</dbReference>
<dbReference type="EC" id="6.1.1.15" evidence="2"/>
<keyword evidence="6" id="KW-0648">Protein biosynthesis</keyword>
<dbReference type="InterPro" id="IPR016061">
    <property type="entry name" value="Pro-tRNA_ligase_II_C"/>
</dbReference>
<dbReference type="OrthoDB" id="1350766at2759"/>
<dbReference type="Gene3D" id="3.40.50.800">
    <property type="entry name" value="Anticodon-binding domain"/>
    <property type="match status" value="1"/>
</dbReference>
<dbReference type="SMART" id="SM00946">
    <property type="entry name" value="ProRS-C_1"/>
    <property type="match status" value="1"/>
</dbReference>
<protein>
    <recommendedName>
        <fullName evidence="2">proline--tRNA ligase</fullName>
        <ecNumber evidence="2">6.1.1.15</ecNumber>
    </recommendedName>
    <alternativeName>
        <fullName evidence="8">Prolyl-tRNA synthetase</fullName>
    </alternativeName>
</protein>
<feature type="domain" description="Aminoacyl-transfer RNA synthetases class-II family profile" evidence="11">
    <location>
        <begin position="266"/>
        <end position="508"/>
    </location>
</feature>
<evidence type="ECO:0000256" key="1">
    <source>
        <dbReference type="ARBA" id="ARBA00008226"/>
    </source>
</evidence>
<dbReference type="InterPro" id="IPR004154">
    <property type="entry name" value="Anticodon-bd"/>
</dbReference>
<evidence type="ECO:0000313" key="13">
    <source>
        <dbReference type="Proteomes" id="UP001150538"/>
    </source>
</evidence>
<dbReference type="GO" id="GO:0005524">
    <property type="term" value="F:ATP binding"/>
    <property type="evidence" value="ECO:0007669"/>
    <property type="project" value="UniProtKB-KW"/>
</dbReference>
<dbReference type="FunFam" id="3.30.110.30:FF:000001">
    <property type="entry name" value="Bifunctional glutamate/proline--tRNA ligase"/>
    <property type="match status" value="1"/>
</dbReference>
<evidence type="ECO:0000313" key="12">
    <source>
        <dbReference type="EMBL" id="KAJ1915503.1"/>
    </source>
</evidence>
<dbReference type="Pfam" id="PF04073">
    <property type="entry name" value="tRNA_edit"/>
    <property type="match status" value="1"/>
</dbReference>
<name>A0A9W7ZSR4_9FUNG</name>
<evidence type="ECO:0000256" key="9">
    <source>
        <dbReference type="ARBA" id="ARBA00047671"/>
    </source>
</evidence>
<accession>A0A9W7ZSR4</accession>
<dbReference type="PANTHER" id="PTHR43382:SF2">
    <property type="entry name" value="BIFUNCTIONAL GLUTAMATE_PROLINE--TRNA LIGASE"/>
    <property type="match status" value="1"/>
</dbReference>
<dbReference type="Pfam" id="PF03129">
    <property type="entry name" value="HGTP_anticodon"/>
    <property type="match status" value="1"/>
</dbReference>
<dbReference type="Pfam" id="PF00587">
    <property type="entry name" value="tRNA-synt_2b"/>
    <property type="match status" value="1"/>
</dbReference>
<dbReference type="GO" id="GO:0005737">
    <property type="term" value="C:cytoplasm"/>
    <property type="evidence" value="ECO:0007669"/>
    <property type="project" value="InterPro"/>
</dbReference>
<dbReference type="GO" id="GO:0017101">
    <property type="term" value="C:aminoacyl-tRNA synthetase multienzyme complex"/>
    <property type="evidence" value="ECO:0007669"/>
    <property type="project" value="TreeGrafter"/>
</dbReference>
<evidence type="ECO:0000256" key="2">
    <source>
        <dbReference type="ARBA" id="ARBA00012831"/>
    </source>
</evidence>
<keyword evidence="3" id="KW-0436">Ligase</keyword>
<dbReference type="InterPro" id="IPR006195">
    <property type="entry name" value="aa-tRNA-synth_II"/>
</dbReference>
<evidence type="ECO:0000256" key="4">
    <source>
        <dbReference type="ARBA" id="ARBA00022741"/>
    </source>
</evidence>
<dbReference type="SUPFAM" id="SSF55826">
    <property type="entry name" value="YbaK/ProRS associated domain"/>
    <property type="match status" value="1"/>
</dbReference>
<dbReference type="InterPro" id="IPR002314">
    <property type="entry name" value="aa-tRNA-synt_IIb"/>
</dbReference>
<keyword evidence="4" id="KW-0547">Nucleotide-binding</keyword>
<keyword evidence="13" id="KW-1185">Reference proteome</keyword>
<dbReference type="SUPFAM" id="SSF64586">
    <property type="entry name" value="C-terminal domain of ProRS"/>
    <property type="match status" value="1"/>
</dbReference>
<sequence length="731" mass="81133">MTTASTLIEQLAALKITSAGVTSPVQHNAVENVADWKAELNGKSLPDGVTGAPVFTKTLVLKPKLPKSQPTSPVMVIAKDETDTNMTSLAKELKLKELRFANADLLSGFFATEKGSVSPFSLSQVAEADRSNVTIVVDSTIVADSESYIAFHPLVSSQTIFVKSSELLAYIKSLNGFKSYVVVDFAELASKNSAPAAAPAAPKASSQKAKPAAAAAAAEPTTTNTDGIQALKEDDFPSWYQQVLTRSDMLEYYDVSGCYIIRPWAFHVWDSIQTFFDGEIRKLKVKNCSFPMFVSSRVLEREKDHIEGFAPEVAWVTKAGSSDLEEPIALRPTSETVMYPYYAKWIRSHRDLPLRLNQWCNVVRWEFKNPQPFLRTREFLWQEGHCAYLHEREADEEARAILTLYRRVYEELLAVPVVEGRKSEKEKFAGAHYTTSIEGYIPATGRGIQAATSHNLGQNFSKMFDIAVEDPDVTAKKLYAWQTSWGLSTRTIGVMVMVHGDNKGLVMPPRVSEIQVIVIPCGITVKHSDEQRKAIHDACHDAAKALIDAGIRAEVDDRENYSPGFKFNHWEVRGVPIRLEIGPKDLEKKSTVAVRRDKLTKSFIPVSELAQQVSSLLDTIHNDMLAKATAEFAANRKLIQKWEDFVPALNNKAICVIPWCNREACEDEIKTRSANETTLGQPEDSRAPSMGAKSLCIPYDQSAYPPIKAGETKCVQCGKDAECYALFGRSY</sequence>
<feature type="compositionally biased region" description="Low complexity" evidence="10">
    <location>
        <begin position="200"/>
        <end position="218"/>
    </location>
</feature>
<comment type="similarity">
    <text evidence="1">Belongs to the class-II aminoacyl-tRNA synthetase family.</text>
</comment>
<evidence type="ECO:0000259" key="11">
    <source>
        <dbReference type="PROSITE" id="PS50862"/>
    </source>
</evidence>
<dbReference type="Proteomes" id="UP001150538">
    <property type="component" value="Unassembled WGS sequence"/>
</dbReference>
<gene>
    <name evidence="12" type="ORF">H4219_004285</name>
</gene>
<dbReference type="InterPro" id="IPR045864">
    <property type="entry name" value="aa-tRNA-synth_II/BPL/LPL"/>
</dbReference>
<dbReference type="Gene3D" id="3.30.110.30">
    <property type="entry name" value="C-terminal domain of ProRS"/>
    <property type="match status" value="1"/>
</dbReference>
<dbReference type="SUPFAM" id="SSF55681">
    <property type="entry name" value="Class II aaRS and biotin synthetases"/>
    <property type="match status" value="1"/>
</dbReference>
<evidence type="ECO:0000256" key="10">
    <source>
        <dbReference type="SAM" id="MobiDB-lite"/>
    </source>
</evidence>
<dbReference type="FunFam" id="3.30.930.10:FF:000007">
    <property type="entry name" value="Bifunctional glutamate/proline--tRNA ligase"/>
    <property type="match status" value="1"/>
</dbReference>
<dbReference type="EMBL" id="JANBPU010000143">
    <property type="protein sequence ID" value="KAJ1915503.1"/>
    <property type="molecule type" value="Genomic_DNA"/>
</dbReference>
<dbReference type="Pfam" id="PF09180">
    <property type="entry name" value="ProRS-C_1"/>
    <property type="match status" value="1"/>
</dbReference>
<feature type="region of interest" description="Disordered" evidence="10">
    <location>
        <begin position="200"/>
        <end position="224"/>
    </location>
</feature>
<dbReference type="InterPro" id="IPR033721">
    <property type="entry name" value="ProRS_core_arch_euk"/>
</dbReference>
<dbReference type="HAMAP" id="MF_01571">
    <property type="entry name" value="Pro_tRNA_synth_type3"/>
    <property type="match status" value="1"/>
</dbReference>
<dbReference type="GO" id="GO:0004827">
    <property type="term" value="F:proline-tRNA ligase activity"/>
    <property type="evidence" value="ECO:0007669"/>
    <property type="project" value="UniProtKB-EC"/>
</dbReference>